<dbReference type="SUPFAM" id="SSF52172">
    <property type="entry name" value="CheY-like"/>
    <property type="match status" value="1"/>
</dbReference>
<comment type="caution">
    <text evidence="4">The sequence shown here is derived from an EMBL/GenBank/DDBJ whole genome shotgun (WGS) entry which is preliminary data.</text>
</comment>
<dbReference type="GO" id="GO:0000156">
    <property type="term" value="F:phosphorelay response regulator activity"/>
    <property type="evidence" value="ECO:0007669"/>
    <property type="project" value="InterPro"/>
</dbReference>
<dbReference type="InterPro" id="IPR046947">
    <property type="entry name" value="LytR-like"/>
</dbReference>
<dbReference type="PROSITE" id="PS50930">
    <property type="entry name" value="HTH_LYTTR"/>
    <property type="match status" value="1"/>
</dbReference>
<dbReference type="InterPro" id="IPR007492">
    <property type="entry name" value="LytTR_DNA-bd_dom"/>
</dbReference>
<dbReference type="Pfam" id="PF04397">
    <property type="entry name" value="LytTR"/>
    <property type="match status" value="1"/>
</dbReference>
<dbReference type="CDD" id="cd00156">
    <property type="entry name" value="REC"/>
    <property type="match status" value="1"/>
</dbReference>
<reference evidence="4" key="1">
    <citation type="submission" date="2020-06" db="EMBL/GenBank/DDBJ databases">
        <title>Insight into the genomes of haloalkaliphilic bacilli from Kenyan soda lakes.</title>
        <authorList>
            <person name="Mwirichia R."/>
            <person name="Villamizar G.C."/>
            <person name="Poehlein A."/>
            <person name="Mugweru J."/>
            <person name="Kipnyargis A."/>
            <person name="Kiplimo D."/>
            <person name="Orwa P."/>
            <person name="Daniel R."/>
        </authorList>
    </citation>
    <scope>NUCLEOTIDE SEQUENCE</scope>
    <source>
        <strain evidence="4">B1096_S55</strain>
    </source>
</reference>
<dbReference type="RefSeq" id="WP_257822647.1">
    <property type="nucleotide sequence ID" value="NZ_JABXYM010000001.1"/>
</dbReference>
<dbReference type="PANTHER" id="PTHR37299">
    <property type="entry name" value="TRANSCRIPTIONAL REGULATOR-RELATED"/>
    <property type="match status" value="1"/>
</dbReference>
<dbReference type="Gene3D" id="3.40.50.2300">
    <property type="match status" value="1"/>
</dbReference>
<dbReference type="SMART" id="SM00448">
    <property type="entry name" value="REC"/>
    <property type="match status" value="1"/>
</dbReference>
<evidence type="ECO:0000256" key="1">
    <source>
        <dbReference type="PROSITE-ProRule" id="PRU00169"/>
    </source>
</evidence>
<keyword evidence="5" id="KW-1185">Reference proteome</keyword>
<feature type="domain" description="Response regulatory" evidence="2">
    <location>
        <begin position="5"/>
        <end position="118"/>
    </location>
</feature>
<protein>
    <submittedName>
        <fullName evidence="4">Response regulator transcription factor</fullName>
    </submittedName>
</protein>
<dbReference type="Proteomes" id="UP001057753">
    <property type="component" value="Unassembled WGS sequence"/>
</dbReference>
<dbReference type="Pfam" id="PF00072">
    <property type="entry name" value="Response_reg"/>
    <property type="match status" value="1"/>
</dbReference>
<evidence type="ECO:0000313" key="4">
    <source>
        <dbReference type="EMBL" id="MCR6098291.1"/>
    </source>
</evidence>
<accession>A0A9Q4B4R2</accession>
<gene>
    <name evidence="4" type="ORF">HXA33_17285</name>
</gene>
<dbReference type="InterPro" id="IPR011006">
    <property type="entry name" value="CheY-like_superfamily"/>
</dbReference>
<sequence>MKKISIGVVDDDVLYLEQIKDIFKNNENIEILTYSNSTKLLNQTDLSKLDILLLDINMPIVSGFDIAEYMKENHPHLKIIFMSAYTEYALKGYKYYPEDFITKPVNHLRLKRTIDKIIEEGPDTPFKKIGIRAEGKINLVEVTDILYIEKRGKKCRVYFENNESIDCSEGLSNLEIMLIEHNFYRPHQSYLIPINRIHEIEMDNFMRSYNIKLKGANRHIPVSRTRYKELKKIIKII</sequence>
<dbReference type="InterPro" id="IPR001789">
    <property type="entry name" value="Sig_transdc_resp-reg_receiver"/>
</dbReference>
<feature type="modified residue" description="4-aspartylphosphate" evidence="1">
    <location>
        <position position="55"/>
    </location>
</feature>
<evidence type="ECO:0000259" key="3">
    <source>
        <dbReference type="PROSITE" id="PS50930"/>
    </source>
</evidence>
<name>A0A9Q4B4R2_SALAG</name>
<evidence type="ECO:0000313" key="5">
    <source>
        <dbReference type="Proteomes" id="UP001057753"/>
    </source>
</evidence>
<dbReference type="PROSITE" id="PS50110">
    <property type="entry name" value="RESPONSE_REGULATORY"/>
    <property type="match status" value="1"/>
</dbReference>
<dbReference type="EMBL" id="JABXYM010000001">
    <property type="protein sequence ID" value="MCR6098291.1"/>
    <property type="molecule type" value="Genomic_DNA"/>
</dbReference>
<dbReference type="Gene3D" id="2.40.50.1020">
    <property type="entry name" value="LytTr DNA-binding domain"/>
    <property type="match status" value="1"/>
</dbReference>
<dbReference type="GO" id="GO:0003677">
    <property type="term" value="F:DNA binding"/>
    <property type="evidence" value="ECO:0007669"/>
    <property type="project" value="InterPro"/>
</dbReference>
<feature type="domain" description="HTH LytTR-type" evidence="3">
    <location>
        <begin position="129"/>
        <end position="236"/>
    </location>
</feature>
<keyword evidence="1" id="KW-0597">Phosphoprotein</keyword>
<proteinExistence type="predicted"/>
<organism evidence="4 5">
    <name type="scientific">Salipaludibacillus agaradhaerens</name>
    <name type="common">Bacillus agaradhaerens</name>
    <dbReference type="NCBI Taxonomy" id="76935"/>
    <lineage>
        <taxon>Bacteria</taxon>
        <taxon>Bacillati</taxon>
        <taxon>Bacillota</taxon>
        <taxon>Bacilli</taxon>
        <taxon>Bacillales</taxon>
        <taxon>Bacillaceae</taxon>
    </lineage>
</organism>
<evidence type="ECO:0000259" key="2">
    <source>
        <dbReference type="PROSITE" id="PS50110"/>
    </source>
</evidence>
<dbReference type="PANTHER" id="PTHR37299:SF1">
    <property type="entry name" value="STAGE 0 SPORULATION PROTEIN A HOMOLOG"/>
    <property type="match status" value="1"/>
</dbReference>
<dbReference type="SMART" id="SM00850">
    <property type="entry name" value="LytTR"/>
    <property type="match status" value="1"/>
</dbReference>
<dbReference type="AlphaFoldDB" id="A0A9Q4B4R2"/>